<dbReference type="InterPro" id="IPR050351">
    <property type="entry name" value="BphY/WalK/GraS-like"/>
</dbReference>
<dbReference type="GO" id="GO:0000156">
    <property type="term" value="F:phosphorelay response regulator activity"/>
    <property type="evidence" value="ECO:0007669"/>
    <property type="project" value="TreeGrafter"/>
</dbReference>
<evidence type="ECO:0000313" key="8">
    <source>
        <dbReference type="Proteomes" id="UP000223913"/>
    </source>
</evidence>
<dbReference type="InterPro" id="IPR003594">
    <property type="entry name" value="HATPase_dom"/>
</dbReference>
<evidence type="ECO:0000256" key="3">
    <source>
        <dbReference type="ARBA" id="ARBA00022553"/>
    </source>
</evidence>
<dbReference type="EMBL" id="PDUD01000012">
    <property type="protein sequence ID" value="PHN07039.1"/>
    <property type="molecule type" value="Genomic_DNA"/>
</dbReference>
<protein>
    <recommendedName>
        <fullName evidence="2">histidine kinase</fullName>
        <ecNumber evidence="2">2.7.13.3</ecNumber>
    </recommendedName>
</protein>
<dbReference type="Pfam" id="PF00512">
    <property type="entry name" value="HisKA"/>
    <property type="match status" value="1"/>
</dbReference>
<dbReference type="GO" id="GO:0000155">
    <property type="term" value="F:phosphorelay sensor kinase activity"/>
    <property type="evidence" value="ECO:0007669"/>
    <property type="project" value="InterPro"/>
</dbReference>
<proteinExistence type="predicted"/>
<dbReference type="GO" id="GO:0030295">
    <property type="term" value="F:protein kinase activator activity"/>
    <property type="evidence" value="ECO:0007669"/>
    <property type="project" value="TreeGrafter"/>
</dbReference>
<dbReference type="InterPro" id="IPR036097">
    <property type="entry name" value="HisK_dim/P_sf"/>
</dbReference>
<dbReference type="Gene3D" id="3.30.565.10">
    <property type="entry name" value="Histidine kinase-like ATPase, C-terminal domain"/>
    <property type="match status" value="1"/>
</dbReference>
<gene>
    <name evidence="7" type="ORF">CRP01_08760</name>
</gene>
<dbReference type="EC" id="2.7.13.3" evidence="2"/>
<name>A0A2D0NFU5_FLAN2</name>
<evidence type="ECO:0000256" key="5">
    <source>
        <dbReference type="ARBA" id="ARBA00022777"/>
    </source>
</evidence>
<evidence type="ECO:0000259" key="6">
    <source>
        <dbReference type="PROSITE" id="PS50109"/>
    </source>
</evidence>
<evidence type="ECO:0000256" key="4">
    <source>
        <dbReference type="ARBA" id="ARBA00022679"/>
    </source>
</evidence>
<dbReference type="AlphaFoldDB" id="A0A2D0NFU5"/>
<dbReference type="InterPro" id="IPR003661">
    <property type="entry name" value="HisK_dim/P_dom"/>
</dbReference>
<evidence type="ECO:0000313" key="7">
    <source>
        <dbReference type="EMBL" id="PHN07039.1"/>
    </source>
</evidence>
<dbReference type="SMART" id="SM00388">
    <property type="entry name" value="HisKA"/>
    <property type="match status" value="1"/>
</dbReference>
<dbReference type="SUPFAM" id="SSF55874">
    <property type="entry name" value="ATPase domain of HSP90 chaperone/DNA topoisomerase II/histidine kinase"/>
    <property type="match status" value="1"/>
</dbReference>
<dbReference type="InterPro" id="IPR004358">
    <property type="entry name" value="Sig_transdc_His_kin-like_C"/>
</dbReference>
<dbReference type="PANTHER" id="PTHR42878">
    <property type="entry name" value="TWO-COMPONENT HISTIDINE KINASE"/>
    <property type="match status" value="1"/>
</dbReference>
<sequence length="276" mass="30686">MISFEACTTTHYRMKHLDQENIGPFGGALRRQQELQDKVETLESRVKLLEQFSASAAHDLKVPIATISGLCRILNERYSVLLKEDDQKLFDHIMDNCSSLIQLAGDLLSFSSSLNQHFENSRVDLGDILAIVKAHLQLDILESGATINIVGDLPIVWSQQTPLIRLFQNLIDNAIKFKKSKEPLVITIACDTSNEHFLILSVADNGVGIDPMYHEAIFQPFQKFHPNQNNLGSGLGLANCQRIIEKLSGGIWVESQPGEGATFFFTLPLSPSEVPS</sequence>
<organism evidence="7 8">
    <name type="scientific">Flavilitoribacter nigricans (strain ATCC 23147 / DSM 23189 / NBRC 102662 / NCIMB 1420 / SS-2)</name>
    <name type="common">Lewinella nigricans</name>
    <dbReference type="NCBI Taxonomy" id="1122177"/>
    <lineage>
        <taxon>Bacteria</taxon>
        <taxon>Pseudomonadati</taxon>
        <taxon>Bacteroidota</taxon>
        <taxon>Saprospiria</taxon>
        <taxon>Saprospirales</taxon>
        <taxon>Lewinellaceae</taxon>
        <taxon>Flavilitoribacter</taxon>
    </lineage>
</organism>
<evidence type="ECO:0000256" key="1">
    <source>
        <dbReference type="ARBA" id="ARBA00000085"/>
    </source>
</evidence>
<keyword evidence="3" id="KW-0597">Phosphoprotein</keyword>
<dbReference type="SMART" id="SM00387">
    <property type="entry name" value="HATPase_c"/>
    <property type="match status" value="1"/>
</dbReference>
<dbReference type="SUPFAM" id="SSF47384">
    <property type="entry name" value="Homodimeric domain of signal transducing histidine kinase"/>
    <property type="match status" value="1"/>
</dbReference>
<evidence type="ECO:0000256" key="2">
    <source>
        <dbReference type="ARBA" id="ARBA00012438"/>
    </source>
</evidence>
<dbReference type="Gene3D" id="1.10.287.130">
    <property type="match status" value="1"/>
</dbReference>
<dbReference type="InterPro" id="IPR036890">
    <property type="entry name" value="HATPase_C_sf"/>
</dbReference>
<dbReference type="Proteomes" id="UP000223913">
    <property type="component" value="Unassembled WGS sequence"/>
</dbReference>
<keyword evidence="8" id="KW-1185">Reference proteome</keyword>
<dbReference type="InterPro" id="IPR005467">
    <property type="entry name" value="His_kinase_dom"/>
</dbReference>
<comment type="catalytic activity">
    <reaction evidence="1">
        <text>ATP + protein L-histidine = ADP + protein N-phospho-L-histidine.</text>
        <dbReference type="EC" id="2.7.13.3"/>
    </reaction>
</comment>
<dbReference type="Pfam" id="PF02518">
    <property type="entry name" value="HATPase_c"/>
    <property type="match status" value="1"/>
</dbReference>
<accession>A0A2D0NFU5</accession>
<dbReference type="PANTHER" id="PTHR42878:SF15">
    <property type="entry name" value="BACTERIOPHYTOCHROME"/>
    <property type="match status" value="1"/>
</dbReference>
<keyword evidence="4" id="KW-0808">Transferase</keyword>
<keyword evidence="5" id="KW-0418">Kinase</keyword>
<comment type="caution">
    <text evidence="7">The sequence shown here is derived from an EMBL/GenBank/DDBJ whole genome shotgun (WGS) entry which is preliminary data.</text>
</comment>
<feature type="domain" description="Histidine kinase" evidence="6">
    <location>
        <begin position="55"/>
        <end position="271"/>
    </location>
</feature>
<dbReference type="PRINTS" id="PR00344">
    <property type="entry name" value="BCTRLSENSOR"/>
</dbReference>
<dbReference type="OrthoDB" id="9781208at2"/>
<dbReference type="GO" id="GO:0007234">
    <property type="term" value="P:osmosensory signaling via phosphorelay pathway"/>
    <property type="evidence" value="ECO:0007669"/>
    <property type="project" value="TreeGrafter"/>
</dbReference>
<dbReference type="CDD" id="cd00082">
    <property type="entry name" value="HisKA"/>
    <property type="match status" value="1"/>
</dbReference>
<dbReference type="PROSITE" id="PS50109">
    <property type="entry name" value="HIS_KIN"/>
    <property type="match status" value="1"/>
</dbReference>
<reference evidence="7 8" key="1">
    <citation type="submission" date="2017-10" db="EMBL/GenBank/DDBJ databases">
        <title>The draft genome sequence of Lewinella nigricans NBRC 102662.</title>
        <authorList>
            <person name="Wang K."/>
        </authorList>
    </citation>
    <scope>NUCLEOTIDE SEQUENCE [LARGE SCALE GENOMIC DNA]</scope>
    <source>
        <strain evidence="7 8">NBRC 102662</strain>
    </source>
</reference>